<keyword evidence="4 11" id="KW-0808">Transferase</keyword>
<dbReference type="NCBIfam" id="NF009639">
    <property type="entry name" value="PRK13168.1"/>
    <property type="match status" value="1"/>
</dbReference>
<dbReference type="GO" id="GO:0003723">
    <property type="term" value="F:RNA binding"/>
    <property type="evidence" value="ECO:0007669"/>
    <property type="project" value="InterPro"/>
</dbReference>
<evidence type="ECO:0000259" key="14">
    <source>
        <dbReference type="PROSITE" id="PS50926"/>
    </source>
</evidence>
<dbReference type="CDD" id="cd02440">
    <property type="entry name" value="AdoMet_MTases"/>
    <property type="match status" value="1"/>
</dbReference>
<dbReference type="AlphaFoldDB" id="E3BFS0"/>
<feature type="binding site" evidence="11 12">
    <location>
        <position position="301"/>
    </location>
    <ligand>
        <name>S-adenosyl-L-methionine</name>
        <dbReference type="ChEBI" id="CHEBI:59789"/>
    </ligand>
</feature>
<dbReference type="GO" id="GO:0070041">
    <property type="term" value="F:rRNA (uridine-C5-)-methyltransferase activity"/>
    <property type="evidence" value="ECO:0007669"/>
    <property type="project" value="UniProtKB-UniRule"/>
</dbReference>
<dbReference type="EMBL" id="AEIU01000023">
    <property type="protein sequence ID" value="EFP98077.1"/>
    <property type="molecule type" value="Genomic_DNA"/>
</dbReference>
<dbReference type="PROSITE" id="PS01230">
    <property type="entry name" value="TRMA_1"/>
    <property type="match status" value="1"/>
</dbReference>
<dbReference type="EC" id="2.1.1.190" evidence="11"/>
<feature type="domain" description="TRAM" evidence="14">
    <location>
        <begin position="10"/>
        <end position="69"/>
    </location>
</feature>
<evidence type="ECO:0000256" key="6">
    <source>
        <dbReference type="ARBA" id="ARBA00022723"/>
    </source>
</evidence>
<evidence type="ECO:0000256" key="11">
    <source>
        <dbReference type="HAMAP-Rule" id="MF_01010"/>
    </source>
</evidence>
<feature type="binding site" evidence="11">
    <location>
        <position position="349"/>
    </location>
    <ligand>
        <name>S-adenosyl-L-methionine</name>
        <dbReference type="ChEBI" id="CHEBI:59789"/>
    </ligand>
</feature>
<feature type="binding site" evidence="11">
    <location>
        <position position="169"/>
    </location>
    <ligand>
        <name>[4Fe-4S] cluster</name>
        <dbReference type="ChEBI" id="CHEBI:49883"/>
    </ligand>
</feature>
<feature type="binding site" evidence="11 12">
    <location>
        <position position="322"/>
    </location>
    <ligand>
        <name>S-adenosyl-L-methionine</name>
        <dbReference type="ChEBI" id="CHEBI:59789"/>
    </ligand>
</feature>
<feature type="binding site" evidence="11">
    <location>
        <position position="306"/>
    </location>
    <ligand>
        <name>S-adenosyl-L-methionine</name>
        <dbReference type="ChEBI" id="CHEBI:59789"/>
    </ligand>
</feature>
<dbReference type="Pfam" id="PF05958">
    <property type="entry name" value="tRNA_U5-meth_tr"/>
    <property type="match status" value="1"/>
</dbReference>
<comment type="function">
    <text evidence="10 11">Catalyzes the formation of 5-methyl-uridine at position 1939 (m5U1939) in 23S rRNA.</text>
</comment>
<evidence type="ECO:0000256" key="8">
    <source>
        <dbReference type="ARBA" id="ARBA00023014"/>
    </source>
</evidence>
<evidence type="ECO:0000256" key="12">
    <source>
        <dbReference type="PROSITE-ProRule" id="PRU01024"/>
    </source>
</evidence>
<feature type="binding site" evidence="11 12">
    <location>
        <position position="370"/>
    </location>
    <ligand>
        <name>S-adenosyl-L-methionine</name>
        <dbReference type="ChEBI" id="CHEBI:59789"/>
    </ligand>
</feature>
<dbReference type="HAMAP" id="MF_01010">
    <property type="entry name" value="23SrRNA_methyltr_RlmD"/>
    <property type="match status" value="1"/>
</dbReference>
<feature type="active site" evidence="13">
    <location>
        <position position="396"/>
    </location>
</feature>
<feature type="binding site" evidence="11 12">
    <location>
        <position position="272"/>
    </location>
    <ligand>
        <name>S-adenosyl-L-methionine</name>
        <dbReference type="ChEBI" id="CHEBI:59789"/>
    </ligand>
</feature>
<dbReference type="Gene3D" id="3.40.50.150">
    <property type="entry name" value="Vaccinia Virus protein VP39"/>
    <property type="match status" value="1"/>
</dbReference>
<dbReference type="InterPro" id="IPR030391">
    <property type="entry name" value="MeTrfase_TrmA_CS"/>
</dbReference>
<name>E3BFS0_9VIBR</name>
<keyword evidence="8 11" id="KW-0411">Iron-sulfur</keyword>
<evidence type="ECO:0000256" key="9">
    <source>
        <dbReference type="ARBA" id="ARBA00052756"/>
    </source>
</evidence>
<reference evidence="15 16" key="1">
    <citation type="journal article" date="2012" name="Int. J. Syst. Evol. Microbiol.">
        <title>Vibrio caribbeanicus sp. nov., isolated from the marine sponge Scleritoderma cyanea.</title>
        <authorList>
            <person name="Hoffmann M."/>
            <person name="Monday S.R."/>
            <person name="Allard M.W."/>
            <person name="Strain E.A."/>
            <person name="Whittaker P."/>
            <person name="Naum M."/>
            <person name="McCarthy P.J."/>
            <person name="Lopez J.V."/>
            <person name="Fischer M."/>
            <person name="Brown E.W."/>
        </authorList>
    </citation>
    <scope>NUCLEOTIDE SEQUENCE [LARGE SCALE GENOMIC DNA]</scope>
    <source>
        <strain evidence="15 16">ATCC BAA-2122</strain>
    </source>
</reference>
<dbReference type="Gene3D" id="2.40.50.1070">
    <property type="match status" value="1"/>
</dbReference>
<sequence>MARFFQPKKKKQTNKKHQLFSIEKLDHHGAGIAYENNKPVFIEGALPGEQVLAQYSEVKSKFSRANLIKIQSESESRIEPFCSHYHECGGCNQQHLSLTDQLRYKQKTLIELMSKFAGGVVSLEPVVQGETKGYRRRARISIKFDRKSQQLNFGFRKKSSSQIANITHCPILDVSLDALLLPLYELFKQFTAPDSIGHLELVKGDNTTVIVIRHIKPLHPKDQGSLEAFASENKLSLYLMPDTQTIERVVGERAYYSEGGVRIPFEPNNFIQVNQMVNKAMIDQALSWLDINQSDRVLDLFCGLGNFSLPIAQRVKSVIGVEGIDVMVKKASENAKLNHLNNAEFFQANLEESSTKFSWAQEKFDKVLLDPARAGASVIIDQISSFGASKVVYVSCNPATLARDSQSLIAQGYKLERLGMLDMFPHTSHLESMALFVKE</sequence>
<keyword evidence="3 11" id="KW-0489">Methyltransferase</keyword>
<dbReference type="GO" id="GO:0005506">
    <property type="term" value="F:iron ion binding"/>
    <property type="evidence" value="ECO:0007669"/>
    <property type="project" value="UniProtKB-UniRule"/>
</dbReference>
<dbReference type="Proteomes" id="UP000002943">
    <property type="component" value="Unassembled WGS sequence"/>
</dbReference>
<dbReference type="Gene3D" id="2.40.50.140">
    <property type="entry name" value="Nucleic acid-binding proteins"/>
    <property type="match status" value="1"/>
</dbReference>
<dbReference type="PROSITE" id="PS01231">
    <property type="entry name" value="TRMA_2"/>
    <property type="match status" value="1"/>
</dbReference>
<evidence type="ECO:0000313" key="16">
    <source>
        <dbReference type="Proteomes" id="UP000002943"/>
    </source>
</evidence>
<dbReference type="InterPro" id="IPR012340">
    <property type="entry name" value="NA-bd_OB-fold"/>
</dbReference>
<feature type="binding site" evidence="11">
    <location>
        <position position="88"/>
    </location>
    <ligand>
        <name>[4Fe-4S] cluster</name>
        <dbReference type="ChEBI" id="CHEBI:49883"/>
    </ligand>
</feature>
<dbReference type="InterPro" id="IPR001566">
    <property type="entry name" value="23S_rRNA_MeTrfase_RlmD"/>
</dbReference>
<dbReference type="GO" id="GO:0051539">
    <property type="term" value="F:4 iron, 4 sulfur cluster binding"/>
    <property type="evidence" value="ECO:0007669"/>
    <property type="project" value="UniProtKB-KW"/>
</dbReference>
<evidence type="ECO:0000256" key="10">
    <source>
        <dbReference type="ARBA" id="ARBA00059995"/>
    </source>
</evidence>
<evidence type="ECO:0000256" key="5">
    <source>
        <dbReference type="ARBA" id="ARBA00022691"/>
    </source>
</evidence>
<dbReference type="PANTHER" id="PTHR11061:SF49">
    <property type="entry name" value="23S RRNA (URACIL(1939)-C(5))-METHYLTRANSFERASE RLMD"/>
    <property type="match status" value="1"/>
</dbReference>
<dbReference type="Pfam" id="PF01938">
    <property type="entry name" value="TRAM"/>
    <property type="match status" value="1"/>
</dbReference>
<dbReference type="RefSeq" id="WP_009599772.1">
    <property type="nucleotide sequence ID" value="NZ_AEIU01000023.1"/>
</dbReference>
<dbReference type="SUPFAM" id="SSF50249">
    <property type="entry name" value="Nucleic acid-binding proteins"/>
    <property type="match status" value="1"/>
</dbReference>
<comment type="catalytic activity">
    <reaction evidence="9 11">
        <text>uridine(1939) in 23S rRNA + S-adenosyl-L-methionine = 5-methyluridine(1939) in 23S rRNA + S-adenosyl-L-homocysteine + H(+)</text>
        <dbReference type="Rhea" id="RHEA:42908"/>
        <dbReference type="Rhea" id="RHEA-COMP:10278"/>
        <dbReference type="Rhea" id="RHEA-COMP:10279"/>
        <dbReference type="ChEBI" id="CHEBI:15378"/>
        <dbReference type="ChEBI" id="CHEBI:57856"/>
        <dbReference type="ChEBI" id="CHEBI:59789"/>
        <dbReference type="ChEBI" id="CHEBI:65315"/>
        <dbReference type="ChEBI" id="CHEBI:74447"/>
        <dbReference type="EC" id="2.1.1.190"/>
    </reaction>
</comment>
<dbReference type="STRING" id="796620.VIBC2010_00535"/>
<dbReference type="InterPro" id="IPR010280">
    <property type="entry name" value="U5_MeTrfase_fam"/>
</dbReference>
<dbReference type="FunFam" id="3.40.50.150:FF:000009">
    <property type="entry name" value="23S rRNA (Uracil(1939)-C(5))-methyltransferase RlmD"/>
    <property type="match status" value="1"/>
</dbReference>
<dbReference type="InterPro" id="IPR029063">
    <property type="entry name" value="SAM-dependent_MTases_sf"/>
</dbReference>
<evidence type="ECO:0000256" key="7">
    <source>
        <dbReference type="ARBA" id="ARBA00023004"/>
    </source>
</evidence>
<dbReference type="NCBIfam" id="TIGR00479">
    <property type="entry name" value="rumA"/>
    <property type="match status" value="1"/>
</dbReference>
<dbReference type="eggNOG" id="COG2265">
    <property type="taxonomic scope" value="Bacteria"/>
</dbReference>
<evidence type="ECO:0000256" key="4">
    <source>
        <dbReference type="ARBA" id="ARBA00022679"/>
    </source>
</evidence>
<keyword evidence="16" id="KW-1185">Reference proteome</keyword>
<protein>
    <recommendedName>
        <fullName evidence="11">23S rRNA (uracil(1939)-C(5))-methyltransferase RlmD</fullName>
        <ecNumber evidence="11">2.1.1.190</ecNumber>
    </recommendedName>
    <alternativeName>
        <fullName evidence="11">23S rRNA(m5U1939)-methyltransferase</fullName>
    </alternativeName>
</protein>
<keyword evidence="7 11" id="KW-0408">Iron</keyword>
<evidence type="ECO:0000256" key="1">
    <source>
        <dbReference type="ARBA" id="ARBA00022485"/>
    </source>
</evidence>
<evidence type="ECO:0000313" key="15">
    <source>
        <dbReference type="EMBL" id="EFP98077.1"/>
    </source>
</evidence>
<evidence type="ECO:0000256" key="2">
    <source>
        <dbReference type="ARBA" id="ARBA00022552"/>
    </source>
</evidence>
<dbReference type="SUPFAM" id="SSF53335">
    <property type="entry name" value="S-adenosyl-L-methionine-dependent methyltransferases"/>
    <property type="match status" value="1"/>
</dbReference>
<proteinExistence type="inferred from homology"/>
<comment type="caution">
    <text evidence="15">The sequence shown here is derived from an EMBL/GenBank/DDBJ whole genome shotgun (WGS) entry which is preliminary data.</text>
</comment>
<organism evidence="15 16">
    <name type="scientific">Vibrio caribbeanicus ATCC BAA-2122</name>
    <dbReference type="NCBI Taxonomy" id="796620"/>
    <lineage>
        <taxon>Bacteria</taxon>
        <taxon>Pseudomonadati</taxon>
        <taxon>Pseudomonadota</taxon>
        <taxon>Gammaproteobacteria</taxon>
        <taxon>Vibrionales</taxon>
        <taxon>Vibrionaceae</taxon>
        <taxon>Vibrio</taxon>
    </lineage>
</organism>
<dbReference type="PANTHER" id="PTHR11061">
    <property type="entry name" value="RNA M5U METHYLTRANSFERASE"/>
    <property type="match status" value="1"/>
</dbReference>
<keyword evidence="2 11" id="KW-0698">rRNA processing</keyword>
<comment type="similarity">
    <text evidence="11">Belongs to the class I-like SAM-binding methyltransferase superfamily. RNA M5U methyltransferase family. RlmD subfamily.</text>
</comment>
<dbReference type="InterPro" id="IPR030390">
    <property type="entry name" value="MeTrfase_TrmA_AS"/>
</dbReference>
<feature type="active site" description="Nucleophile" evidence="11 12">
    <location>
        <position position="396"/>
    </location>
</feature>
<dbReference type="PROSITE" id="PS51687">
    <property type="entry name" value="SAM_MT_RNA_M5U"/>
    <property type="match status" value="1"/>
</dbReference>
<feature type="binding site" evidence="11">
    <location>
        <position position="91"/>
    </location>
    <ligand>
        <name>[4Fe-4S] cluster</name>
        <dbReference type="ChEBI" id="CHEBI:49883"/>
    </ligand>
</feature>
<dbReference type="FunFam" id="2.40.50.140:FF:000097">
    <property type="entry name" value="23S rRNA (uracil(1939)-C(5))-methyltransferase RlmD"/>
    <property type="match status" value="1"/>
</dbReference>
<feature type="binding site" evidence="11">
    <location>
        <position position="82"/>
    </location>
    <ligand>
        <name>[4Fe-4S] cluster</name>
        <dbReference type="ChEBI" id="CHEBI:49883"/>
    </ligand>
</feature>
<dbReference type="InterPro" id="IPR002792">
    <property type="entry name" value="TRAM_dom"/>
</dbReference>
<gene>
    <name evidence="11" type="primary">rlmD</name>
    <name evidence="15" type="synonym">rumA</name>
    <name evidence="15" type="ORF">VIBC2010_00535</name>
</gene>
<evidence type="ECO:0000256" key="3">
    <source>
        <dbReference type="ARBA" id="ARBA00022603"/>
    </source>
</evidence>
<evidence type="ECO:0000256" key="13">
    <source>
        <dbReference type="PROSITE-ProRule" id="PRU10015"/>
    </source>
</evidence>
<dbReference type="PROSITE" id="PS50926">
    <property type="entry name" value="TRAM"/>
    <property type="match status" value="1"/>
</dbReference>
<accession>E3BFS0</accession>
<keyword evidence="5 11" id="KW-0949">S-adenosyl-L-methionine</keyword>
<dbReference type="OrthoDB" id="9804590at2"/>
<keyword evidence="1 11" id="KW-0004">4Fe-4S</keyword>
<dbReference type="GO" id="GO:0070475">
    <property type="term" value="P:rRNA base methylation"/>
    <property type="evidence" value="ECO:0007669"/>
    <property type="project" value="TreeGrafter"/>
</dbReference>
<keyword evidence="6 11" id="KW-0479">Metal-binding</keyword>